<dbReference type="EMBL" id="QPFP01000004">
    <property type="protein sequence ID" value="TEB37123.1"/>
    <property type="molecule type" value="Genomic_DNA"/>
</dbReference>
<dbReference type="OrthoDB" id="3172239at2759"/>
<dbReference type="AlphaFoldDB" id="A0A4Y7TSG2"/>
<dbReference type="SUPFAM" id="SSF52047">
    <property type="entry name" value="RNI-like"/>
    <property type="match status" value="1"/>
</dbReference>
<dbReference type="Gene3D" id="1.20.1280.50">
    <property type="match status" value="1"/>
</dbReference>
<organism evidence="1 2">
    <name type="scientific">Coprinellus micaceus</name>
    <name type="common">Glistening ink-cap mushroom</name>
    <name type="synonym">Coprinus micaceus</name>
    <dbReference type="NCBI Taxonomy" id="71717"/>
    <lineage>
        <taxon>Eukaryota</taxon>
        <taxon>Fungi</taxon>
        <taxon>Dikarya</taxon>
        <taxon>Basidiomycota</taxon>
        <taxon>Agaricomycotina</taxon>
        <taxon>Agaricomycetes</taxon>
        <taxon>Agaricomycetidae</taxon>
        <taxon>Agaricales</taxon>
        <taxon>Agaricineae</taxon>
        <taxon>Psathyrellaceae</taxon>
        <taxon>Coprinellus</taxon>
    </lineage>
</organism>
<comment type="caution">
    <text evidence="1">The sequence shown here is derived from an EMBL/GenBank/DDBJ whole genome shotgun (WGS) entry which is preliminary data.</text>
</comment>
<dbReference type="Proteomes" id="UP000298030">
    <property type="component" value="Unassembled WGS sequence"/>
</dbReference>
<reference evidence="1 2" key="1">
    <citation type="journal article" date="2019" name="Nat. Ecol. Evol.">
        <title>Megaphylogeny resolves global patterns of mushroom evolution.</title>
        <authorList>
            <person name="Varga T."/>
            <person name="Krizsan K."/>
            <person name="Foldi C."/>
            <person name="Dima B."/>
            <person name="Sanchez-Garcia M."/>
            <person name="Sanchez-Ramirez S."/>
            <person name="Szollosi G.J."/>
            <person name="Szarkandi J.G."/>
            <person name="Papp V."/>
            <person name="Albert L."/>
            <person name="Andreopoulos W."/>
            <person name="Angelini C."/>
            <person name="Antonin V."/>
            <person name="Barry K.W."/>
            <person name="Bougher N.L."/>
            <person name="Buchanan P."/>
            <person name="Buyck B."/>
            <person name="Bense V."/>
            <person name="Catcheside P."/>
            <person name="Chovatia M."/>
            <person name="Cooper J."/>
            <person name="Damon W."/>
            <person name="Desjardin D."/>
            <person name="Finy P."/>
            <person name="Geml J."/>
            <person name="Haridas S."/>
            <person name="Hughes K."/>
            <person name="Justo A."/>
            <person name="Karasinski D."/>
            <person name="Kautmanova I."/>
            <person name="Kiss B."/>
            <person name="Kocsube S."/>
            <person name="Kotiranta H."/>
            <person name="LaButti K.M."/>
            <person name="Lechner B.E."/>
            <person name="Liimatainen K."/>
            <person name="Lipzen A."/>
            <person name="Lukacs Z."/>
            <person name="Mihaltcheva S."/>
            <person name="Morgado L.N."/>
            <person name="Niskanen T."/>
            <person name="Noordeloos M.E."/>
            <person name="Ohm R.A."/>
            <person name="Ortiz-Santana B."/>
            <person name="Ovrebo C."/>
            <person name="Racz N."/>
            <person name="Riley R."/>
            <person name="Savchenko A."/>
            <person name="Shiryaev A."/>
            <person name="Soop K."/>
            <person name="Spirin V."/>
            <person name="Szebenyi C."/>
            <person name="Tomsovsky M."/>
            <person name="Tulloss R.E."/>
            <person name="Uehling J."/>
            <person name="Grigoriev I.V."/>
            <person name="Vagvolgyi C."/>
            <person name="Papp T."/>
            <person name="Martin F.M."/>
            <person name="Miettinen O."/>
            <person name="Hibbett D.S."/>
            <person name="Nagy L.G."/>
        </authorList>
    </citation>
    <scope>NUCLEOTIDE SEQUENCE [LARGE SCALE GENOMIC DNA]</scope>
    <source>
        <strain evidence="1 2">FP101781</strain>
    </source>
</reference>
<sequence>MLADVKPSIVSATRASQRQLFDRVSYLGWEIEMLKNYQDPYLPIPATSTWTTRRLVSELGQSMSQFYLDKLAPHIQELEREHQELIPLCNSLSPIHCLPDRILSTIFQHSASLYPLSVSSDQIECLQPPVPDAVLCISHVCRLWRTIAIDCAELWSTIDTSCPGLANAFLAKGEDTPLTVVYIRPSEELACNRAGEVLSTILGHHMHRVRYFIARDVLPEAQQSVLLNVGETPALKLLALPEWKGAAVNAFLQKDFPSLRDLQVQPCRYIPWTSLPLNPALTRLQLRNPGGSNRPGSSVFMAAMKGLPRLRFLSLCDMLPVFIWRALPSTPHISLPSLQHLDLVDNASRVSDFLDVTRFPNETEVYTHCTIDGQADSRKTVLARVIRSVYEPGGARRSTRVRVKLLRLCWRSLEVYYEPSYSKALDESIEPRPNLTIRDEDCLDIREALLTLKLYLTFFTLTQLVVDDIQGLPHQSLWHLFGQLPNVQTITLQQSSPVAFLSALDRTPAPVGHYRPSLYFPSLSTIELVDLEEGGCEVDARALTARLIQKLRRRSAMGKGVHELYIEHSPYFQKYDIDIIKVSIPSLNVVWDGFQHLPCFGPSSPSE</sequence>
<protein>
    <submittedName>
        <fullName evidence="1">Uncharacterized protein</fullName>
    </submittedName>
</protein>
<evidence type="ECO:0000313" key="2">
    <source>
        <dbReference type="Proteomes" id="UP000298030"/>
    </source>
</evidence>
<evidence type="ECO:0000313" key="1">
    <source>
        <dbReference type="EMBL" id="TEB37123.1"/>
    </source>
</evidence>
<gene>
    <name evidence="1" type="ORF">FA13DRAFT_1726255</name>
</gene>
<accession>A0A4Y7TSG2</accession>
<keyword evidence="2" id="KW-1185">Reference proteome</keyword>
<name>A0A4Y7TSG2_COPMI</name>
<dbReference type="STRING" id="71717.A0A4Y7TSG2"/>
<proteinExistence type="predicted"/>